<reference evidence="2" key="1">
    <citation type="submission" date="2021-09" db="EMBL/GenBank/DDBJ databases">
        <authorList>
            <consortium name="AG Swart"/>
            <person name="Singh M."/>
            <person name="Singh A."/>
            <person name="Seah K."/>
            <person name="Emmerich C."/>
        </authorList>
    </citation>
    <scope>NUCLEOTIDE SEQUENCE</scope>
    <source>
        <strain evidence="2">ATCC30299</strain>
    </source>
</reference>
<feature type="transmembrane region" description="Helical" evidence="1">
    <location>
        <begin position="277"/>
        <end position="296"/>
    </location>
</feature>
<proteinExistence type="predicted"/>
<feature type="transmembrane region" description="Helical" evidence="1">
    <location>
        <begin position="80"/>
        <end position="99"/>
    </location>
</feature>
<feature type="transmembrane region" description="Helical" evidence="1">
    <location>
        <begin position="245"/>
        <end position="265"/>
    </location>
</feature>
<feature type="transmembrane region" description="Helical" evidence="1">
    <location>
        <begin position="6"/>
        <end position="22"/>
    </location>
</feature>
<evidence type="ECO:0000313" key="3">
    <source>
        <dbReference type="Proteomes" id="UP001162131"/>
    </source>
</evidence>
<feature type="transmembrane region" description="Helical" evidence="1">
    <location>
        <begin position="175"/>
        <end position="198"/>
    </location>
</feature>
<dbReference type="AlphaFoldDB" id="A0AAU9I7R9"/>
<dbReference type="Proteomes" id="UP001162131">
    <property type="component" value="Unassembled WGS sequence"/>
</dbReference>
<feature type="transmembrane region" description="Helical" evidence="1">
    <location>
        <begin position="138"/>
        <end position="154"/>
    </location>
</feature>
<feature type="transmembrane region" description="Helical" evidence="1">
    <location>
        <begin position="308"/>
        <end position="329"/>
    </location>
</feature>
<feature type="transmembrane region" description="Helical" evidence="1">
    <location>
        <begin position="204"/>
        <end position="224"/>
    </location>
</feature>
<name>A0AAU9I7R9_9CILI</name>
<protein>
    <submittedName>
        <fullName evidence="2">Uncharacterized protein</fullName>
    </submittedName>
</protein>
<sequence>MLYLWIIHHYITFVPFLYSMINKIPKPRNNRIQLYFTILFYLISYCLEYFSHKLDKIFPSITITNCFVLKDCSQWNVPTYMFWILYFLKVCHPLIDFCKKIHGPLPINRQTLILSLAIVLIDSSLFICYILSENKLNCTLIFLITTLSWSLLIFKIYKYMWNKPGEISWEITYALLYILGSLMLISSFAFEILTQLFLIELKLSFLWCLFVFASVADTILFFRLRKVKEKWDQRFIKRFSLHQRFLRLAEVYFFSIFSICGLWASNWLYIELFESEMWIFNEGVYFGISMTIAILLDFQYYHINTIHAIGIYILIRFGYCRLIHFIITICS</sequence>
<keyword evidence="1" id="KW-0812">Transmembrane</keyword>
<accession>A0AAU9I7R9</accession>
<feature type="transmembrane region" description="Helical" evidence="1">
    <location>
        <begin position="34"/>
        <end position="51"/>
    </location>
</feature>
<keyword evidence="1" id="KW-0472">Membrane</keyword>
<evidence type="ECO:0000256" key="1">
    <source>
        <dbReference type="SAM" id="Phobius"/>
    </source>
</evidence>
<comment type="caution">
    <text evidence="2">The sequence shown here is derived from an EMBL/GenBank/DDBJ whole genome shotgun (WGS) entry which is preliminary data.</text>
</comment>
<keyword evidence="3" id="KW-1185">Reference proteome</keyword>
<organism evidence="2 3">
    <name type="scientific">Blepharisma stoltei</name>
    <dbReference type="NCBI Taxonomy" id="1481888"/>
    <lineage>
        <taxon>Eukaryota</taxon>
        <taxon>Sar</taxon>
        <taxon>Alveolata</taxon>
        <taxon>Ciliophora</taxon>
        <taxon>Postciliodesmatophora</taxon>
        <taxon>Heterotrichea</taxon>
        <taxon>Heterotrichida</taxon>
        <taxon>Blepharismidae</taxon>
        <taxon>Blepharisma</taxon>
    </lineage>
</organism>
<keyword evidence="1" id="KW-1133">Transmembrane helix</keyword>
<dbReference type="EMBL" id="CAJZBQ010000002">
    <property type="protein sequence ID" value="CAG9310501.1"/>
    <property type="molecule type" value="Genomic_DNA"/>
</dbReference>
<feature type="transmembrane region" description="Helical" evidence="1">
    <location>
        <begin position="111"/>
        <end position="132"/>
    </location>
</feature>
<evidence type="ECO:0000313" key="2">
    <source>
        <dbReference type="EMBL" id="CAG9310501.1"/>
    </source>
</evidence>
<gene>
    <name evidence="2" type="ORF">BSTOLATCC_MIC1345</name>
</gene>